<evidence type="ECO:0000313" key="2">
    <source>
        <dbReference type="EMBL" id="CAF0932790.1"/>
    </source>
</evidence>
<keyword evidence="4" id="KW-1185">Reference proteome</keyword>
<reference evidence="3" key="1">
    <citation type="submission" date="2021-02" db="EMBL/GenBank/DDBJ databases">
        <authorList>
            <person name="Nowell W R."/>
        </authorList>
    </citation>
    <scope>NUCLEOTIDE SEQUENCE</scope>
</reference>
<sequence length="663" mass="77058">MQRPPIPTPNRNRVRPQQTPTSHQRGLVRFSTPKASPRRSPATQILPSNNGAIWDTYGLDENSLTIRFLYSNLLLLGIECSSIFSRYRTGQQQQQISIDELSNSTELIRLTTHFLLLTYLNDIQQAQYLRDTTHCFPPMAIDKQQEFNRIVKQHFKTLSDNYQQYPWPQLIPVPSCSPRYFICLFYLSQLCLIRRLEPFDIQERFLTNENFQNMDLTKERSKRQIRMIKADTQRHYMMFFSKIANEKRERIEHEKTKNELDERIYKLIDYLEKIRQKTEIIDGSFDQSQIIDENQFEFFSNLVRDLHTKINSDIYNKLEWFTKHGLSTSLPSMGVDIGLIPNTCQQIHDIVNKQENISSRISRLYPKFSETPSSSSTSANITLSEFMQAANICLEKRLASHSLSDENFAKLKLALEQMHTTNERTEQLHKTLDHLEHLPKHINRCYNDQQEQKTPFDHIATKFYLSVDCGQQARETFRDQMSKQTPNSFVTCCNTIATISADDSNSDSMNNDTTIIRCQKSVLAPLSTATDDGMLKGLECLLLSEPVSMPITTTTTTIADEDESFLTLEQECKMDSESFMNRSRRKTTVETNVAAVNMDDKMEEEDYFEKENVIPIQQQINNIQFDKLDDDTKFISPIMSVPLAQQEPIMPKLLEQIDTIDPY</sequence>
<dbReference type="EMBL" id="CAJNOM010000121">
    <property type="protein sequence ID" value="CAF1089420.1"/>
    <property type="molecule type" value="Genomic_DNA"/>
</dbReference>
<dbReference type="Proteomes" id="UP000663877">
    <property type="component" value="Unassembled WGS sequence"/>
</dbReference>
<name>A0A814N7D5_9BILA</name>
<comment type="caution">
    <text evidence="3">The sequence shown here is derived from an EMBL/GenBank/DDBJ whole genome shotgun (WGS) entry which is preliminary data.</text>
</comment>
<dbReference type="Proteomes" id="UP000663832">
    <property type="component" value="Unassembled WGS sequence"/>
</dbReference>
<evidence type="ECO:0000256" key="1">
    <source>
        <dbReference type="SAM" id="MobiDB-lite"/>
    </source>
</evidence>
<accession>A0A814N7D5</accession>
<gene>
    <name evidence="2" type="ORF">BJG266_LOCUS12193</name>
    <name evidence="3" type="ORF">QVE165_LOCUS19678</name>
</gene>
<feature type="compositionally biased region" description="Polar residues" evidence="1">
    <location>
        <begin position="9"/>
        <end position="24"/>
    </location>
</feature>
<organism evidence="3 4">
    <name type="scientific">Adineta steineri</name>
    <dbReference type="NCBI Taxonomy" id="433720"/>
    <lineage>
        <taxon>Eukaryota</taxon>
        <taxon>Metazoa</taxon>
        <taxon>Spiralia</taxon>
        <taxon>Gnathifera</taxon>
        <taxon>Rotifera</taxon>
        <taxon>Eurotatoria</taxon>
        <taxon>Bdelloidea</taxon>
        <taxon>Adinetida</taxon>
        <taxon>Adinetidae</taxon>
        <taxon>Adineta</taxon>
    </lineage>
</organism>
<proteinExistence type="predicted"/>
<evidence type="ECO:0000313" key="4">
    <source>
        <dbReference type="Proteomes" id="UP000663832"/>
    </source>
</evidence>
<protein>
    <submittedName>
        <fullName evidence="3">Uncharacterized protein</fullName>
    </submittedName>
</protein>
<dbReference type="EMBL" id="CAJNOI010000046">
    <property type="protein sequence ID" value="CAF0932790.1"/>
    <property type="molecule type" value="Genomic_DNA"/>
</dbReference>
<dbReference type="AlphaFoldDB" id="A0A814N7D5"/>
<dbReference type="OrthoDB" id="9998447at2759"/>
<feature type="region of interest" description="Disordered" evidence="1">
    <location>
        <begin position="1"/>
        <end position="45"/>
    </location>
</feature>
<evidence type="ECO:0000313" key="3">
    <source>
        <dbReference type="EMBL" id="CAF1089420.1"/>
    </source>
</evidence>